<dbReference type="EMBL" id="JACNJD010000105">
    <property type="protein sequence ID" value="MBC8176180.1"/>
    <property type="molecule type" value="Genomic_DNA"/>
</dbReference>
<evidence type="ECO:0000313" key="3">
    <source>
        <dbReference type="Proteomes" id="UP000650524"/>
    </source>
</evidence>
<feature type="transmembrane region" description="Helical" evidence="1">
    <location>
        <begin position="32"/>
        <end position="55"/>
    </location>
</feature>
<dbReference type="AlphaFoldDB" id="A0A8J6T1V3"/>
<feature type="non-terminal residue" evidence="2">
    <location>
        <position position="62"/>
    </location>
</feature>
<protein>
    <submittedName>
        <fullName evidence="2">Menaquinol oxidoreductase</fullName>
    </submittedName>
</protein>
<dbReference type="Proteomes" id="UP000650524">
    <property type="component" value="Unassembled WGS sequence"/>
</dbReference>
<organism evidence="2 3">
    <name type="scientific">Candidatus Desulfacyla euxinica</name>
    <dbReference type="NCBI Taxonomy" id="2841693"/>
    <lineage>
        <taxon>Bacteria</taxon>
        <taxon>Deltaproteobacteria</taxon>
        <taxon>Candidatus Desulfacyla</taxon>
    </lineage>
</organism>
<sequence length="62" mass="6840">MNFVLSILFSSFAVTVVVLIPWIGVGALDLRVLFGIIIPYAAMITFFVGIVVRVIDWSRSPV</sequence>
<evidence type="ECO:0000256" key="1">
    <source>
        <dbReference type="SAM" id="Phobius"/>
    </source>
</evidence>
<gene>
    <name evidence="2" type="ORF">H8E19_02150</name>
</gene>
<proteinExistence type="predicted"/>
<keyword evidence="1" id="KW-1133">Transmembrane helix</keyword>
<comment type="caution">
    <text evidence="2">The sequence shown here is derived from an EMBL/GenBank/DDBJ whole genome shotgun (WGS) entry which is preliminary data.</text>
</comment>
<accession>A0A8J6T1V3</accession>
<keyword evidence="1" id="KW-0472">Membrane</keyword>
<feature type="transmembrane region" description="Helical" evidence="1">
    <location>
        <begin position="6"/>
        <end position="25"/>
    </location>
</feature>
<evidence type="ECO:0000313" key="2">
    <source>
        <dbReference type="EMBL" id="MBC8176180.1"/>
    </source>
</evidence>
<reference evidence="2 3" key="1">
    <citation type="submission" date="2020-08" db="EMBL/GenBank/DDBJ databases">
        <title>Bridging the membrane lipid divide: bacteria of the FCB group superphylum have the potential to synthesize archaeal ether lipids.</title>
        <authorList>
            <person name="Villanueva L."/>
            <person name="Von Meijenfeldt F.A.B."/>
            <person name="Westbye A.B."/>
            <person name="Yadav S."/>
            <person name="Hopmans E.C."/>
            <person name="Dutilh B.E."/>
            <person name="Sinninghe Damste J.S."/>
        </authorList>
    </citation>
    <scope>NUCLEOTIDE SEQUENCE [LARGE SCALE GENOMIC DNA]</scope>
    <source>
        <strain evidence="2">NIOZ-UU27</strain>
    </source>
</reference>
<keyword evidence="1" id="KW-0812">Transmembrane</keyword>
<name>A0A8J6T1V3_9DELT</name>